<evidence type="ECO:0000256" key="1">
    <source>
        <dbReference type="ARBA" id="ARBA00022670"/>
    </source>
</evidence>
<comment type="caution">
    <text evidence="4">Lacks conserved residue(s) required for the propagation of feature annotation.</text>
</comment>
<dbReference type="GO" id="GO:0004252">
    <property type="term" value="F:serine-type endopeptidase activity"/>
    <property type="evidence" value="ECO:0007669"/>
    <property type="project" value="InterPro"/>
</dbReference>
<evidence type="ECO:0000259" key="8">
    <source>
        <dbReference type="PROSITE" id="PS50240"/>
    </source>
</evidence>
<feature type="domain" description="CUB" evidence="7">
    <location>
        <begin position="19"/>
        <end position="128"/>
    </location>
</feature>
<dbReference type="FunFam" id="2.40.10.10:FF:000181">
    <property type="entry name" value="Chymotrypsinogen A"/>
    <property type="match status" value="1"/>
</dbReference>
<dbReference type="PROSITE" id="PS50240">
    <property type="entry name" value="TRYPSIN_DOM"/>
    <property type="match status" value="1"/>
</dbReference>
<dbReference type="InterPro" id="IPR001314">
    <property type="entry name" value="Peptidase_S1A"/>
</dbReference>
<dbReference type="PRINTS" id="PR00722">
    <property type="entry name" value="CHYMOTRYPSIN"/>
</dbReference>
<dbReference type="AlphaFoldDB" id="A0A8J9YZS0"/>
<keyword evidence="5" id="KW-0378">Hydrolase</keyword>
<dbReference type="PROSITE" id="PS00134">
    <property type="entry name" value="TRYPSIN_HIS"/>
    <property type="match status" value="1"/>
</dbReference>
<dbReference type="InterPro" id="IPR035914">
    <property type="entry name" value="Sperma_CUB_dom_sf"/>
</dbReference>
<dbReference type="InterPro" id="IPR018114">
    <property type="entry name" value="TRYPSIN_HIS"/>
</dbReference>
<dbReference type="GO" id="GO:0006508">
    <property type="term" value="P:proteolysis"/>
    <property type="evidence" value="ECO:0007669"/>
    <property type="project" value="UniProtKB-KW"/>
</dbReference>
<evidence type="ECO:0000259" key="7">
    <source>
        <dbReference type="PROSITE" id="PS01180"/>
    </source>
</evidence>
<dbReference type="Pfam" id="PF00431">
    <property type="entry name" value="CUB"/>
    <property type="match status" value="1"/>
</dbReference>
<keyword evidence="10" id="KW-1185">Reference proteome</keyword>
<keyword evidence="3" id="KW-1015">Disulfide bond</keyword>
<evidence type="ECO:0000256" key="3">
    <source>
        <dbReference type="ARBA" id="ARBA00023157"/>
    </source>
</evidence>
<dbReference type="Gene3D" id="2.60.120.290">
    <property type="entry name" value="Spermadhesin, CUB domain"/>
    <property type="match status" value="1"/>
</dbReference>
<dbReference type="SMART" id="SM00042">
    <property type="entry name" value="CUB"/>
    <property type="match status" value="1"/>
</dbReference>
<dbReference type="SUPFAM" id="SSF50494">
    <property type="entry name" value="Trypsin-like serine proteases"/>
    <property type="match status" value="2"/>
</dbReference>
<organism evidence="9 10">
    <name type="scientific">Branchiostoma lanceolatum</name>
    <name type="common">Common lancelet</name>
    <name type="synonym">Amphioxus lanceolatum</name>
    <dbReference type="NCBI Taxonomy" id="7740"/>
    <lineage>
        <taxon>Eukaryota</taxon>
        <taxon>Metazoa</taxon>
        <taxon>Chordata</taxon>
        <taxon>Cephalochordata</taxon>
        <taxon>Leptocardii</taxon>
        <taxon>Amphioxiformes</taxon>
        <taxon>Branchiostomatidae</taxon>
        <taxon>Branchiostoma</taxon>
    </lineage>
</organism>
<dbReference type="PANTHER" id="PTHR24252:SF7">
    <property type="entry name" value="HYALIN"/>
    <property type="match status" value="1"/>
</dbReference>
<dbReference type="InterPro" id="IPR033116">
    <property type="entry name" value="TRYPSIN_SER"/>
</dbReference>
<dbReference type="FunFam" id="2.60.120.290:FF:000005">
    <property type="entry name" value="Procollagen C-endopeptidase enhancer 1"/>
    <property type="match status" value="1"/>
</dbReference>
<dbReference type="SMART" id="SM00020">
    <property type="entry name" value="Tryp_SPc"/>
    <property type="match status" value="1"/>
</dbReference>
<proteinExistence type="predicted"/>
<dbReference type="EMBL" id="OV696699">
    <property type="protein sequence ID" value="CAH1244573.1"/>
    <property type="molecule type" value="Genomic_DNA"/>
</dbReference>
<keyword evidence="2 5" id="KW-0720">Serine protease</keyword>
<name>A0A8J9YZS0_BRALA</name>
<sequence length="492" mass="51948">MIWLLCVLSLASYAKAQSCGGTFTTSSGTAASPNYPNSYGHDLRCEYVFPANGQLLQITFNSFQLEAASSWTGSCYDTVTCYEGNSLLGEHCGSDTPATITTRSEVRIVFSTDYSVAASGFSLSFSRGGEIVTTTTLPPPTFAPVVPGSCGAPAVTPITVAETLRYDQAQSRIVNGIEAKEHSWPWQVSLQQSTGWHYCGGSLVNENWVVTAAHCDPTISSDYVVLGEHDRGSGTESTQRLRIGRKICHPQYNSNTIDYDICLLKLATPAVFNDHVHPVCLGDSGDEASFPAGMDCLTSGWGLQDASDSTTPNKLQQAIKPLIGKSTCQTAWGSVNSITDRMICAGMGPNGASSCMGDSGGPLVCQRASEGNAWHLGDSGGPLVCQKASEGNAWHLGDSGGPLVCQKASEGNAWHLGDSGGPLVCQKASEGNAWHLGDSGGPLVCQKASEGNAWHLVGVVSWGSSQCSSSYPAVYARVTNLRQWLDTTMANN</sequence>
<dbReference type="CDD" id="cd00041">
    <property type="entry name" value="CUB"/>
    <property type="match status" value="1"/>
</dbReference>
<keyword evidence="6" id="KW-0732">Signal</keyword>
<dbReference type="InterPro" id="IPR001254">
    <property type="entry name" value="Trypsin_dom"/>
</dbReference>
<dbReference type="SUPFAM" id="SSF49854">
    <property type="entry name" value="Spermadhesin, CUB domain"/>
    <property type="match status" value="1"/>
</dbReference>
<keyword evidence="1 5" id="KW-0645">Protease</keyword>
<dbReference type="Gene3D" id="2.40.10.10">
    <property type="entry name" value="Trypsin-like serine proteases"/>
    <property type="match status" value="2"/>
</dbReference>
<gene>
    <name evidence="9" type="primary">CTRL</name>
    <name evidence="9" type="ORF">BLAG_LOCUS7181</name>
</gene>
<dbReference type="Pfam" id="PF00089">
    <property type="entry name" value="Trypsin"/>
    <property type="match status" value="2"/>
</dbReference>
<reference evidence="9" key="1">
    <citation type="submission" date="2022-01" db="EMBL/GenBank/DDBJ databases">
        <authorList>
            <person name="Braso-Vives M."/>
        </authorList>
    </citation>
    <scope>NUCLEOTIDE SEQUENCE</scope>
</reference>
<dbReference type="CDD" id="cd00190">
    <property type="entry name" value="Tryp_SPc"/>
    <property type="match status" value="1"/>
</dbReference>
<evidence type="ECO:0000313" key="9">
    <source>
        <dbReference type="EMBL" id="CAH1244573.1"/>
    </source>
</evidence>
<dbReference type="PANTHER" id="PTHR24252">
    <property type="entry name" value="ACROSIN-RELATED"/>
    <property type="match status" value="1"/>
</dbReference>
<evidence type="ECO:0000256" key="5">
    <source>
        <dbReference type="RuleBase" id="RU363034"/>
    </source>
</evidence>
<dbReference type="OrthoDB" id="5918597at2759"/>
<dbReference type="InterPro" id="IPR000859">
    <property type="entry name" value="CUB_dom"/>
</dbReference>
<dbReference type="PROSITE" id="PS00135">
    <property type="entry name" value="TRYPSIN_SER"/>
    <property type="match status" value="1"/>
</dbReference>
<dbReference type="InterPro" id="IPR043504">
    <property type="entry name" value="Peptidase_S1_PA_chymotrypsin"/>
</dbReference>
<accession>A0A8J9YZS0</accession>
<dbReference type="PROSITE" id="PS01180">
    <property type="entry name" value="CUB"/>
    <property type="match status" value="1"/>
</dbReference>
<evidence type="ECO:0000313" key="10">
    <source>
        <dbReference type="Proteomes" id="UP000838412"/>
    </source>
</evidence>
<evidence type="ECO:0000256" key="4">
    <source>
        <dbReference type="PROSITE-ProRule" id="PRU00059"/>
    </source>
</evidence>
<feature type="domain" description="Peptidase S1" evidence="8">
    <location>
        <begin position="173"/>
        <end position="490"/>
    </location>
</feature>
<dbReference type="Proteomes" id="UP000838412">
    <property type="component" value="Chromosome 14"/>
</dbReference>
<evidence type="ECO:0000256" key="6">
    <source>
        <dbReference type="SAM" id="SignalP"/>
    </source>
</evidence>
<evidence type="ECO:0000256" key="2">
    <source>
        <dbReference type="ARBA" id="ARBA00022825"/>
    </source>
</evidence>
<feature type="chain" id="PRO_5035458584" evidence="6">
    <location>
        <begin position="17"/>
        <end position="492"/>
    </location>
</feature>
<protein>
    <submittedName>
        <fullName evidence="9">CTRL protein</fullName>
    </submittedName>
</protein>
<feature type="signal peptide" evidence="6">
    <location>
        <begin position="1"/>
        <end position="16"/>
    </location>
</feature>
<dbReference type="InterPro" id="IPR009003">
    <property type="entry name" value="Peptidase_S1_PA"/>
</dbReference>